<organism evidence="3 4">
    <name type="scientific">Tepidiforma thermophila (strain KCTC 52669 / CGMCC 1.13589 / G233)</name>
    <dbReference type="NCBI Taxonomy" id="2761530"/>
    <lineage>
        <taxon>Bacteria</taxon>
        <taxon>Bacillati</taxon>
        <taxon>Chloroflexota</taxon>
        <taxon>Tepidiformia</taxon>
        <taxon>Tepidiformales</taxon>
        <taxon>Tepidiformaceae</taxon>
        <taxon>Tepidiforma</taxon>
    </lineage>
</organism>
<name>A0A2A9HJ28_TEPT2</name>
<keyword evidence="2" id="KW-0326">Glycosidase</keyword>
<dbReference type="PANTHER" id="PTHR43053">
    <property type="entry name" value="GLYCOSIDASE FAMILY 31"/>
    <property type="match status" value="1"/>
</dbReference>
<dbReference type="InterPro" id="IPR050985">
    <property type="entry name" value="Alpha-glycosidase_related"/>
</dbReference>
<accession>A0A2A9HJ28</accession>
<dbReference type="Pfam" id="PF02065">
    <property type="entry name" value="Melibiase"/>
    <property type="match status" value="1"/>
</dbReference>
<evidence type="ECO:0000313" key="3">
    <source>
        <dbReference type="EMBL" id="PFG75413.1"/>
    </source>
</evidence>
<comment type="caution">
    <text evidence="3">The sequence shown here is derived from an EMBL/GenBank/DDBJ whole genome shotgun (WGS) entry which is preliminary data.</text>
</comment>
<dbReference type="Proteomes" id="UP000223071">
    <property type="component" value="Unassembled WGS sequence"/>
</dbReference>
<keyword evidence="1" id="KW-0378">Hydrolase</keyword>
<dbReference type="InterPro" id="IPR013785">
    <property type="entry name" value="Aldolase_TIM"/>
</dbReference>
<evidence type="ECO:0000313" key="4">
    <source>
        <dbReference type="Proteomes" id="UP000223071"/>
    </source>
</evidence>
<protein>
    <submittedName>
        <fullName evidence="3">Alpha-galactosidase</fullName>
    </submittedName>
</protein>
<dbReference type="PANTHER" id="PTHR43053:SF3">
    <property type="entry name" value="ALPHA-GALACTOSIDASE C-RELATED"/>
    <property type="match status" value="1"/>
</dbReference>
<dbReference type="SUPFAM" id="SSF51445">
    <property type="entry name" value="(Trans)glycosidases"/>
    <property type="match status" value="1"/>
</dbReference>
<reference evidence="3 4" key="1">
    <citation type="submission" date="2017-09" db="EMBL/GenBank/DDBJ databases">
        <title>Sequencing the genomes of two abundant thermophiles in Great Basin hot springs: Thermocrinis jamiesonii and novel Chloroflexi Thermoflexus hugenholtzii.</title>
        <authorList>
            <person name="Hedlund B."/>
        </authorList>
    </citation>
    <scope>NUCLEOTIDE SEQUENCE [LARGE SCALE GENOMIC DNA]</scope>
    <source>
        <strain evidence="3 4">G233</strain>
    </source>
</reference>
<gene>
    <name evidence="3" type="ORF">A9A59_2682</name>
</gene>
<dbReference type="InterPro" id="IPR017853">
    <property type="entry name" value="GH"/>
</dbReference>
<dbReference type="CDD" id="cd14791">
    <property type="entry name" value="GH36"/>
    <property type="match status" value="1"/>
</dbReference>
<sequence length="646" mass="71107">MSTLPWDLWLVPENLPAGLDSAFRYDPAAGTLSITLANSASVPIAPRDVRLVADCDTPAADGWLWVHGRYRRMDALVRNFGAPAPEGYDGRFARPSDDGITYISRDQAVLWLPCHPAPALLVACLQPDRFFFDVEVTLDPGETTVTRIALVYDVDGLELAPGESVTLPPIALRGGRDPLALIEQYADEVAARMGARVPGSVPTGWCSWYYFYNRVSEADVLANLEQMVRDGYPADFVQVDDGYQSCTGDWLVPNEKFPSGMAALAARIREAGYRPGLWLAPFVLHEDSVALREHPGMVLRTPAGETAFVQTGLGRCAILDCTNPEAEAWLRNVIRTVVQEWGYTYLKLDACSYAARPASTVRYHRPGTTALANLRRGLEIIRDEAGDGVFLLGCTCHFGPAIGLVDAMRVGPDVKETWAAGPNPSVRHAMRLTLQRNWMHGRWWVNDPDCLIVRDTDTELGEAETRFLATAIALSGGMVVASDDLPKLPPARRELALALFPPSGVAARPVEPGDGPAPRAWRAELGDGRALVGVLNWSDAPLWVPWTELLKPGEVGFDIWNRRPLPMGDVYLRPHEGTLWQVYAPARTPRLVGDSGHITSAGLYQRPVSGRLQLRNDRPYPRTVAVLHRGYTRVVELAPGEARWFD</sequence>
<dbReference type="EMBL" id="PDJQ01000001">
    <property type="protein sequence ID" value="PFG75413.1"/>
    <property type="molecule type" value="Genomic_DNA"/>
</dbReference>
<evidence type="ECO:0000256" key="1">
    <source>
        <dbReference type="ARBA" id="ARBA00022801"/>
    </source>
</evidence>
<dbReference type="InterPro" id="IPR002252">
    <property type="entry name" value="Glyco_hydro_36"/>
</dbReference>
<dbReference type="AlphaFoldDB" id="A0A2A9HJ28"/>
<dbReference type="RefSeq" id="WP_098504732.1">
    <property type="nucleotide sequence ID" value="NZ_PDJQ01000001.1"/>
</dbReference>
<keyword evidence="4" id="KW-1185">Reference proteome</keyword>
<proteinExistence type="predicted"/>
<dbReference type="Gene3D" id="3.20.20.70">
    <property type="entry name" value="Aldolase class I"/>
    <property type="match status" value="1"/>
</dbReference>
<dbReference type="GO" id="GO:0004557">
    <property type="term" value="F:alpha-galactosidase activity"/>
    <property type="evidence" value="ECO:0007669"/>
    <property type="project" value="InterPro"/>
</dbReference>
<evidence type="ECO:0000256" key="2">
    <source>
        <dbReference type="ARBA" id="ARBA00023295"/>
    </source>
</evidence>
<dbReference type="GO" id="GO:0016052">
    <property type="term" value="P:carbohydrate catabolic process"/>
    <property type="evidence" value="ECO:0007669"/>
    <property type="project" value="InterPro"/>
</dbReference>